<reference evidence="8 9" key="2">
    <citation type="submission" date="2018-08" db="EMBL/GenBank/DDBJ databases">
        <title>Recombination of ecologically and evolutionarily significant loci maintains genetic cohesion in the Pseudomonas syringae species complex.</title>
        <authorList>
            <person name="Dillon M."/>
            <person name="Thakur S."/>
            <person name="Almeida R.N.D."/>
            <person name="Weir B.S."/>
            <person name="Guttman D.S."/>
        </authorList>
    </citation>
    <scope>NUCLEOTIDE SEQUENCE [LARGE SCALE GENOMIC DNA]</scope>
    <source>
        <strain evidence="6 9">ICMP 4316</strain>
        <strain evidence="5 8">ICMP 8636</strain>
    </source>
</reference>
<dbReference type="RefSeq" id="WP_057422515.1">
    <property type="nucleotide sequence ID" value="NZ_BMZW01000049.1"/>
</dbReference>
<evidence type="ECO:0000256" key="1">
    <source>
        <dbReference type="ARBA" id="ARBA00023002"/>
    </source>
</evidence>
<comment type="caution">
    <text evidence="4">The sequence shown here is derived from an EMBL/GenBank/DDBJ whole genome shotgun (WGS) entry which is preliminary data.</text>
</comment>
<dbReference type="EMBL" id="LJQI01000406">
    <property type="protein sequence ID" value="KPX20652.1"/>
    <property type="molecule type" value="Genomic_DNA"/>
</dbReference>
<organism evidence="4 7">
    <name type="scientific">Pseudomonas amygdali pv. eriobotryae</name>
    <dbReference type="NCBI Taxonomy" id="129137"/>
    <lineage>
        <taxon>Bacteria</taxon>
        <taxon>Pseudomonadati</taxon>
        <taxon>Pseudomonadota</taxon>
        <taxon>Gammaproteobacteria</taxon>
        <taxon>Pseudomonadales</taxon>
        <taxon>Pseudomonadaceae</taxon>
        <taxon>Pseudomonas</taxon>
        <taxon>Pseudomonas amygdali</taxon>
    </lineage>
</organism>
<dbReference type="InterPro" id="IPR050523">
    <property type="entry name" value="AKR_Detox_Biosynth"/>
</dbReference>
<name>A0A0P9Q823_PSEA0</name>
<proteinExistence type="predicted"/>
<dbReference type="Proteomes" id="UP000272627">
    <property type="component" value="Unassembled WGS sequence"/>
</dbReference>
<dbReference type="EMBL" id="RBPV01000009">
    <property type="protein sequence ID" value="RMO66784.1"/>
    <property type="molecule type" value="Genomic_DNA"/>
</dbReference>
<gene>
    <name evidence="4" type="ORF">ALO70_04476</name>
    <name evidence="6" type="ORF">ALQ39_00348</name>
    <name evidence="5" type="ORF">ALQ86_03711</name>
    <name evidence="3" type="ORF">PSE10A_52590</name>
</gene>
<dbReference type="PATRIC" id="fig|129137.4.peg.6449"/>
<feature type="domain" description="NADP-dependent oxidoreductase" evidence="2">
    <location>
        <begin position="15"/>
        <end position="339"/>
    </location>
</feature>
<evidence type="ECO:0000313" key="8">
    <source>
        <dbReference type="Proteomes" id="UP000272627"/>
    </source>
</evidence>
<evidence type="ECO:0000313" key="3">
    <source>
        <dbReference type="EMBL" id="GFZ62748.1"/>
    </source>
</evidence>
<evidence type="ECO:0000259" key="2">
    <source>
        <dbReference type="Pfam" id="PF00248"/>
    </source>
</evidence>
<dbReference type="AlphaFoldDB" id="A0A0P9Q823"/>
<dbReference type="PANTHER" id="PTHR43364">
    <property type="entry name" value="NADH-SPECIFIC METHYLGLYOXAL REDUCTASE-RELATED"/>
    <property type="match status" value="1"/>
</dbReference>
<dbReference type="InterPro" id="IPR023210">
    <property type="entry name" value="NADP_OxRdtase_dom"/>
</dbReference>
<evidence type="ECO:0000313" key="9">
    <source>
        <dbReference type="Proteomes" id="UP000275613"/>
    </source>
</evidence>
<dbReference type="SUPFAM" id="SSF51430">
    <property type="entry name" value="NAD(P)-linked oxidoreductase"/>
    <property type="match status" value="1"/>
</dbReference>
<evidence type="ECO:0000313" key="5">
    <source>
        <dbReference type="EMBL" id="RMM02430.1"/>
    </source>
</evidence>
<evidence type="ECO:0000313" key="6">
    <source>
        <dbReference type="EMBL" id="RMO66784.1"/>
    </source>
</evidence>
<dbReference type="EMBL" id="BMZW01000049">
    <property type="protein sequence ID" value="GFZ62748.1"/>
    <property type="molecule type" value="Genomic_DNA"/>
</dbReference>
<dbReference type="Proteomes" id="UP000630864">
    <property type="component" value="Unassembled WGS sequence"/>
</dbReference>
<dbReference type="Proteomes" id="UP000275613">
    <property type="component" value="Unassembled WGS sequence"/>
</dbReference>
<evidence type="ECO:0000313" key="4">
    <source>
        <dbReference type="EMBL" id="KPX20652.1"/>
    </source>
</evidence>
<keyword evidence="1" id="KW-0560">Oxidoreductase</keyword>
<dbReference type="InterPro" id="IPR036812">
    <property type="entry name" value="NAD(P)_OxRdtase_dom_sf"/>
</dbReference>
<dbReference type="PANTHER" id="PTHR43364:SF4">
    <property type="entry name" value="NAD(P)-LINKED OXIDOREDUCTASE SUPERFAMILY PROTEIN"/>
    <property type="match status" value="1"/>
</dbReference>
<dbReference type="GO" id="GO:0016491">
    <property type="term" value="F:oxidoreductase activity"/>
    <property type="evidence" value="ECO:0007669"/>
    <property type="project" value="UniProtKB-KW"/>
</dbReference>
<evidence type="ECO:0000313" key="7">
    <source>
        <dbReference type="Proteomes" id="UP000050490"/>
    </source>
</evidence>
<dbReference type="Pfam" id="PF00248">
    <property type="entry name" value="Aldo_ket_red"/>
    <property type="match status" value="1"/>
</dbReference>
<accession>A0A0P9Q823</accession>
<dbReference type="Proteomes" id="UP000050490">
    <property type="component" value="Unassembled WGS sequence"/>
</dbReference>
<sequence length="346" mass="38110">MKKIRLGSTGPEVSAICLGSMTWGRQNTEQEGHAQLDYAIERGVNFVDTAEMYPVNPVKIDSIGRTESYIGHWLGKRGGRDKVVIATKVSGLGQIGTRNGAPITAEIIRSAVESSLKRLNTDYVDVFQLHVPNRNHYHFRKIWGFEPSIGKAEVLASMEECLTELATLQRQGKIRSFGLSNETSWGMAQWLRLAELGVGPRPVTIQNEYSLLCRYFDSDLAELAVNEDVTLLAYSPLSAGLLTGKHTPTFTPADSRRAINELLGGRITPRVWPAIDAYVALAREAGIHPATFAISFVLSRAFPAIPIVGARTVDQLSQTLNAASVSLTDEMQARIDEAYKQHPMPY</sequence>
<protein>
    <submittedName>
        <fullName evidence="4">NADP-dependent oxidoreductase</fullName>
    </submittedName>
</protein>
<reference evidence="4 7" key="1">
    <citation type="submission" date="2015-09" db="EMBL/GenBank/DDBJ databases">
        <title>Genome announcement of multiple Pseudomonas syringae strains.</title>
        <authorList>
            <person name="Thakur S."/>
            <person name="Wang P.W."/>
            <person name="Gong Y."/>
            <person name="Weir B.S."/>
            <person name="Guttman D.S."/>
        </authorList>
    </citation>
    <scope>NUCLEOTIDE SEQUENCE [LARGE SCALE GENOMIC DNA]</scope>
    <source>
        <strain evidence="4 7">ICMP4455</strain>
    </source>
</reference>
<reference evidence="3" key="3">
    <citation type="submission" date="2020-09" db="EMBL/GenBank/DDBJ databases">
        <title>Pseudomonas syringae pv. eriobotryae genome sequence causing loquat canker disease.</title>
        <authorList>
            <person name="Fukuda S."/>
            <person name="Tashiro H."/>
            <person name="Nagano Y."/>
        </authorList>
    </citation>
    <scope>NUCLEOTIDE SEQUENCE</scope>
    <source>
        <strain evidence="3">AM001</strain>
    </source>
</reference>
<dbReference type="Gene3D" id="3.20.20.100">
    <property type="entry name" value="NADP-dependent oxidoreductase domain"/>
    <property type="match status" value="1"/>
</dbReference>
<dbReference type="CDD" id="cd19094">
    <property type="entry name" value="AKR_Tas-like"/>
    <property type="match status" value="1"/>
</dbReference>
<dbReference type="EMBL" id="RBOA01000116">
    <property type="protein sequence ID" value="RMM02430.1"/>
    <property type="molecule type" value="Genomic_DNA"/>
</dbReference>